<sequence>MDAPWPNLQRHVLERHMARGVLKAHLVEPVVTTRTRQLEALRHWLQRLLQHLLQTGAGLAGACE</sequence>
<name>A0A644Z4N6_9ZZZZ</name>
<proteinExistence type="predicted"/>
<comment type="caution">
    <text evidence="1">The sequence shown here is derived from an EMBL/GenBank/DDBJ whole genome shotgun (WGS) entry which is preliminary data.</text>
</comment>
<organism evidence="1">
    <name type="scientific">bioreactor metagenome</name>
    <dbReference type="NCBI Taxonomy" id="1076179"/>
    <lineage>
        <taxon>unclassified sequences</taxon>
        <taxon>metagenomes</taxon>
        <taxon>ecological metagenomes</taxon>
    </lineage>
</organism>
<evidence type="ECO:0000313" key="1">
    <source>
        <dbReference type="EMBL" id="MPM35752.1"/>
    </source>
</evidence>
<reference evidence="1" key="1">
    <citation type="submission" date="2019-08" db="EMBL/GenBank/DDBJ databases">
        <authorList>
            <person name="Kucharzyk K."/>
            <person name="Murdoch R.W."/>
            <person name="Higgins S."/>
            <person name="Loffler F."/>
        </authorList>
    </citation>
    <scope>NUCLEOTIDE SEQUENCE</scope>
</reference>
<accession>A0A644Z4N6</accession>
<dbReference type="AlphaFoldDB" id="A0A644Z4N6"/>
<gene>
    <name evidence="1" type="ORF">SDC9_82345</name>
</gene>
<protein>
    <submittedName>
        <fullName evidence="1">Uncharacterized protein</fullName>
    </submittedName>
</protein>
<dbReference type="EMBL" id="VSSQ01007386">
    <property type="protein sequence ID" value="MPM35752.1"/>
    <property type="molecule type" value="Genomic_DNA"/>
</dbReference>